<evidence type="ECO:0000313" key="1">
    <source>
        <dbReference type="EMBL" id="QBE97484.1"/>
    </source>
</evidence>
<gene>
    <name evidence="1" type="ORF">PMF13cell1_03043</name>
</gene>
<name>A0A4P6LXV5_9FIRM</name>
<dbReference type="AlphaFoldDB" id="A0A4P6LXV5"/>
<dbReference type="Proteomes" id="UP000289794">
    <property type="component" value="Chromosome"/>
</dbReference>
<accession>A0A4P6LXV5</accession>
<evidence type="ECO:0000313" key="2">
    <source>
        <dbReference type="Proteomes" id="UP000289794"/>
    </source>
</evidence>
<dbReference type="RefSeq" id="WP_130181259.1">
    <property type="nucleotide sequence ID" value="NZ_CP035945.1"/>
</dbReference>
<sequence>MSEFQELIKNFERIRDYMRQFFVYGFKVRGDYKGKSARTYDNERRRIESFLTGYTSAEYTSKGKKVYINMDSKTIPENPLYAAWKSKSFTDKDIMLHFFLPDLLKDNLRGLTSSEAAEQISLIYQTAFDSQTVRLKLREYERLGIFTSVKKGRELRYFFRPTLPMEDASHVKLWNHLMQAVSFYQGASPFGIVGSTLLDREEKQNRFFQYKHQFLVHTLEDQVLMDILSAIRQKKAVSFKNNSHRSGLTVTLQGVPLKIFVSTRTGRRYLCLYLTSRQRFQNMRLDSLTEIELLEPFSGYEKLQEKLEKHLPHCFGVSFGGRSRMEEIHMELYINEEKESYVLDRLSRERRGGSIQRIAKNRYLYSGYFYDTNEMLSWIKTFTGRVLHIRGNIPASVQKVTTDWERMYQMYCTGDNPDEH</sequence>
<organism evidence="1 2">
    <name type="scientific">Blautia producta</name>
    <dbReference type="NCBI Taxonomy" id="33035"/>
    <lineage>
        <taxon>Bacteria</taxon>
        <taxon>Bacillati</taxon>
        <taxon>Bacillota</taxon>
        <taxon>Clostridia</taxon>
        <taxon>Lachnospirales</taxon>
        <taxon>Lachnospiraceae</taxon>
        <taxon>Blautia</taxon>
    </lineage>
</organism>
<reference evidence="1 2" key="1">
    <citation type="submission" date="2019-01" db="EMBL/GenBank/DDBJ databases">
        <title>PMF-metabolizing Aryl O-demethylase.</title>
        <authorList>
            <person name="Kim M."/>
        </authorList>
    </citation>
    <scope>NUCLEOTIDE SEQUENCE [LARGE SCALE GENOMIC DNA]</scope>
    <source>
        <strain evidence="1 2">PMF1</strain>
    </source>
</reference>
<proteinExistence type="predicted"/>
<dbReference type="EMBL" id="CP035945">
    <property type="protein sequence ID" value="QBE97484.1"/>
    <property type="molecule type" value="Genomic_DNA"/>
</dbReference>
<protein>
    <submittedName>
        <fullName evidence="1">Uncharacterized protein</fullName>
    </submittedName>
</protein>
<dbReference type="KEGG" id="bpro:PMF13cell1_03043"/>
<dbReference type="PROSITE" id="PS52050">
    <property type="entry name" value="WYL"/>
    <property type="match status" value="1"/>
</dbReference>